<dbReference type="FunFam" id="1.20.5.520:FF:000001">
    <property type="entry name" value="Thymosin beta"/>
    <property type="match status" value="1"/>
</dbReference>
<evidence type="ECO:0000256" key="5">
    <source>
        <dbReference type="ARBA" id="ARBA00023212"/>
    </source>
</evidence>
<dbReference type="GO" id="GO:0007015">
    <property type="term" value="P:actin filament organization"/>
    <property type="evidence" value="ECO:0007669"/>
    <property type="project" value="UniProtKB-UniRule"/>
</dbReference>
<dbReference type="GO" id="GO:0030334">
    <property type="term" value="P:regulation of cell migration"/>
    <property type="evidence" value="ECO:0007669"/>
    <property type="project" value="TreeGrafter"/>
</dbReference>
<keyword evidence="10" id="KW-1185">Reference proteome</keyword>
<evidence type="ECO:0000313" key="9">
    <source>
        <dbReference type="Ensembl" id="ENSSANP00000010979.1"/>
    </source>
</evidence>
<comment type="subcellular location">
    <subcellularLocation>
        <location evidence="1 7">Cytoplasm</location>
        <location evidence="1 7">Cytoskeleton</location>
    </subcellularLocation>
</comment>
<dbReference type="SMART" id="SM00152">
    <property type="entry name" value="THY"/>
    <property type="match status" value="1"/>
</dbReference>
<dbReference type="PROSITE" id="PS00500">
    <property type="entry name" value="THYMOSIN_B4"/>
    <property type="match status" value="1"/>
</dbReference>
<dbReference type="PANTHER" id="PTHR12021:SF3">
    <property type="entry name" value="THYMOSIN BETA-4-LIKE"/>
    <property type="match status" value="1"/>
</dbReference>
<dbReference type="OrthoDB" id="2151618at2759"/>
<dbReference type="GO" id="GO:0005856">
    <property type="term" value="C:cytoskeleton"/>
    <property type="evidence" value="ECO:0007669"/>
    <property type="project" value="UniProtKB-SubCell"/>
</dbReference>
<dbReference type="PANTHER" id="PTHR12021">
    <property type="entry name" value="THYMOSIN BETA"/>
    <property type="match status" value="1"/>
</dbReference>
<gene>
    <name evidence="9" type="primary">slc25a53</name>
</gene>
<dbReference type="AlphaFoldDB" id="A0A671KSS7"/>
<evidence type="ECO:0000256" key="2">
    <source>
        <dbReference type="ARBA" id="ARBA00009511"/>
    </source>
</evidence>
<evidence type="ECO:0000256" key="1">
    <source>
        <dbReference type="ARBA" id="ARBA00004245"/>
    </source>
</evidence>
<dbReference type="InterPro" id="IPR038386">
    <property type="entry name" value="Beta-thymosin_sf"/>
</dbReference>
<feature type="compositionally biased region" description="Basic and acidic residues" evidence="8">
    <location>
        <begin position="31"/>
        <end position="46"/>
    </location>
</feature>
<evidence type="ECO:0000256" key="3">
    <source>
        <dbReference type="ARBA" id="ARBA00022490"/>
    </source>
</evidence>
<keyword evidence="3 7" id="KW-0963">Cytoplasm</keyword>
<accession>A0A671KSS7</accession>
<comment type="similarity">
    <text evidence="2 7">Belongs to the thymosin beta family.</text>
</comment>
<dbReference type="GO" id="GO:0003785">
    <property type="term" value="F:actin monomer binding"/>
    <property type="evidence" value="ECO:0007669"/>
    <property type="project" value="UniProtKB-UniRule"/>
</dbReference>
<keyword evidence="5 7" id="KW-0206">Cytoskeleton</keyword>
<dbReference type="InterPro" id="IPR001152">
    <property type="entry name" value="Beta-thymosin"/>
</dbReference>
<evidence type="ECO:0000256" key="8">
    <source>
        <dbReference type="SAM" id="MobiDB-lite"/>
    </source>
</evidence>
<dbReference type="Pfam" id="PF01290">
    <property type="entry name" value="Thymosin"/>
    <property type="match status" value="1"/>
</dbReference>
<comment type="function">
    <text evidence="6 7">Plays an important role in the organization of the cytoskeleton. Binds to and sequesters actin monomers (G actin) and therefore inhibits actin polymerization.</text>
</comment>
<evidence type="ECO:0000313" key="10">
    <source>
        <dbReference type="Proteomes" id="UP000472260"/>
    </source>
</evidence>
<organism evidence="9 10">
    <name type="scientific">Sinocyclocheilus anshuiensis</name>
    <dbReference type="NCBI Taxonomy" id="1608454"/>
    <lineage>
        <taxon>Eukaryota</taxon>
        <taxon>Metazoa</taxon>
        <taxon>Chordata</taxon>
        <taxon>Craniata</taxon>
        <taxon>Vertebrata</taxon>
        <taxon>Euteleostomi</taxon>
        <taxon>Actinopterygii</taxon>
        <taxon>Neopterygii</taxon>
        <taxon>Teleostei</taxon>
        <taxon>Ostariophysi</taxon>
        <taxon>Cypriniformes</taxon>
        <taxon>Cyprinidae</taxon>
        <taxon>Cyprininae</taxon>
        <taxon>Sinocyclocheilus</taxon>
    </lineage>
</organism>
<protein>
    <recommendedName>
        <fullName evidence="7">Thymosin beta</fullName>
    </recommendedName>
</protein>
<dbReference type="PIRSF" id="PIRSF001828">
    <property type="entry name" value="Thymosin_beta"/>
    <property type="match status" value="1"/>
</dbReference>
<feature type="region of interest" description="Disordered" evidence="8">
    <location>
        <begin position="21"/>
        <end position="46"/>
    </location>
</feature>
<evidence type="ECO:0000256" key="6">
    <source>
        <dbReference type="ARBA" id="ARBA00025497"/>
    </source>
</evidence>
<name>A0A671KSS7_9TELE</name>
<reference evidence="9" key="2">
    <citation type="submission" date="2025-09" db="UniProtKB">
        <authorList>
            <consortium name="Ensembl"/>
        </authorList>
    </citation>
    <scope>IDENTIFICATION</scope>
</reference>
<proteinExistence type="inferred from homology"/>
<reference evidence="9" key="1">
    <citation type="submission" date="2025-08" db="UniProtKB">
        <authorList>
            <consortium name="Ensembl"/>
        </authorList>
    </citation>
    <scope>IDENTIFICATION</scope>
</reference>
<feature type="compositionally biased region" description="Polar residues" evidence="8">
    <location>
        <begin position="21"/>
        <end position="30"/>
    </location>
</feature>
<sequence length="46" mass="5236">MSDNPVKEEVQQFDKRCLKKTNTAEKNTLPTKEDIEKEKKAADGAK</sequence>
<evidence type="ECO:0000256" key="7">
    <source>
        <dbReference type="PIRNR" id="PIRNR001828"/>
    </source>
</evidence>
<keyword evidence="4 7" id="KW-0009">Actin-binding</keyword>
<dbReference type="KEGG" id="sanh:107684924"/>
<dbReference type="Proteomes" id="UP000472260">
    <property type="component" value="Unassembled WGS sequence"/>
</dbReference>
<dbReference type="Gene3D" id="1.20.5.520">
    <property type="entry name" value="Single helix bin"/>
    <property type="match status" value="1"/>
</dbReference>
<dbReference type="GO" id="GO:0005737">
    <property type="term" value="C:cytoplasm"/>
    <property type="evidence" value="ECO:0007669"/>
    <property type="project" value="TreeGrafter"/>
</dbReference>
<dbReference type="Ensembl" id="ENSSANT00000011758.1">
    <property type="protein sequence ID" value="ENSSANP00000010979.1"/>
    <property type="gene ID" value="ENSSANG00000006004.1"/>
</dbReference>
<evidence type="ECO:0000256" key="4">
    <source>
        <dbReference type="ARBA" id="ARBA00023203"/>
    </source>
</evidence>